<comment type="caution">
    <text evidence="6">The sequence shown here is derived from an EMBL/GenBank/DDBJ whole genome shotgun (WGS) entry which is preliminary data.</text>
</comment>
<reference evidence="6 7" key="1">
    <citation type="submission" date="2016-10" db="EMBL/GenBank/DDBJ databases">
        <title>Evaluation of Human, Animal and Environmental Mycobacterium chelonae Isolates by Core Genome Phylogenomic Analysis, Targeted Gene Comparison, and Anti-microbial Susceptibility Patterns: A Tale of Mistaken Identities.</title>
        <authorList>
            <person name="Fogelson S.B."/>
            <person name="Camus A.C."/>
            <person name="Lorenz W."/>
            <person name="Vasireddy R."/>
            <person name="Vasireddy S."/>
            <person name="Smith T."/>
            <person name="Brown-Elliott B.A."/>
            <person name="Wallace R.J.Jr."/>
            <person name="Hasan N.A."/>
            <person name="Reischl U."/>
            <person name="Sanchez S."/>
        </authorList>
    </citation>
    <scope>NUCLEOTIDE SEQUENCE [LARGE SCALE GENOMIC DNA]</scope>
    <source>
        <strain evidence="6 7">24999</strain>
    </source>
</reference>
<sequence length="211" mass="23056">MDLQVQKLTAKGEATRRRIIEGATTVIRSNGVAATTLDDIRAHTQTSKSQLFHYFPDGKDQLLLAVAEREAQMVLEDQQPYLGELTSWAAWQRWRDAVVDRYRRQGQSCPLSLLMSEIGRSTPGAQAVTKALLRQWHDEISDGIRHMQAQGKMAADLDADRVGAALLAGIQGGVSVMLASGDLSYLESALDVGIAMLRRGQPPSAASSRAR</sequence>
<evidence type="ECO:0000313" key="7">
    <source>
        <dbReference type="Proteomes" id="UP000179636"/>
    </source>
</evidence>
<dbReference type="PANTHER" id="PTHR47506">
    <property type="entry name" value="TRANSCRIPTIONAL REGULATORY PROTEIN"/>
    <property type="match status" value="1"/>
</dbReference>
<dbReference type="InterPro" id="IPR009057">
    <property type="entry name" value="Homeodomain-like_sf"/>
</dbReference>
<dbReference type="SUPFAM" id="SSF48498">
    <property type="entry name" value="Tetracyclin repressor-like, C-terminal domain"/>
    <property type="match status" value="1"/>
</dbReference>
<evidence type="ECO:0000259" key="5">
    <source>
        <dbReference type="PROSITE" id="PS50977"/>
    </source>
</evidence>
<evidence type="ECO:0000313" key="6">
    <source>
        <dbReference type="EMBL" id="OHU01429.1"/>
    </source>
</evidence>
<keyword evidence="2 4" id="KW-0238">DNA-binding</keyword>
<organism evidence="6 7">
    <name type="scientific">Mycobacterium syngnathidarum</name>
    <dbReference type="NCBI Taxonomy" id="1908205"/>
    <lineage>
        <taxon>Bacteria</taxon>
        <taxon>Bacillati</taxon>
        <taxon>Actinomycetota</taxon>
        <taxon>Actinomycetes</taxon>
        <taxon>Mycobacteriales</taxon>
        <taxon>Mycobacteriaceae</taxon>
        <taxon>Mycobacterium</taxon>
    </lineage>
</organism>
<evidence type="ECO:0000256" key="1">
    <source>
        <dbReference type="ARBA" id="ARBA00023015"/>
    </source>
</evidence>
<protein>
    <submittedName>
        <fullName evidence="6">TetR family transcriptional regulator</fullName>
    </submittedName>
</protein>
<dbReference type="Pfam" id="PF00440">
    <property type="entry name" value="TetR_N"/>
    <property type="match status" value="1"/>
</dbReference>
<dbReference type="STRING" id="1908205.BKG60_22820"/>
<dbReference type="InterPro" id="IPR036271">
    <property type="entry name" value="Tet_transcr_reg_TetR-rel_C_sf"/>
</dbReference>
<dbReference type="RefSeq" id="WP_070944688.1">
    <property type="nucleotide sequence ID" value="NZ_MLCL01000079.1"/>
</dbReference>
<keyword evidence="1" id="KW-0805">Transcription regulation</keyword>
<keyword evidence="3" id="KW-0804">Transcription</keyword>
<name>A0A1Q9W6E0_9MYCO</name>
<dbReference type="PROSITE" id="PS50977">
    <property type="entry name" value="HTH_TETR_2"/>
    <property type="match status" value="1"/>
</dbReference>
<feature type="domain" description="HTH tetR-type" evidence="5">
    <location>
        <begin position="13"/>
        <end position="73"/>
    </location>
</feature>
<accession>A0A1Q9W6E0</accession>
<evidence type="ECO:0000256" key="4">
    <source>
        <dbReference type="PROSITE-ProRule" id="PRU00335"/>
    </source>
</evidence>
<dbReference type="OrthoDB" id="3827407at2"/>
<dbReference type="AlphaFoldDB" id="A0A1Q9W6E0"/>
<dbReference type="Proteomes" id="UP000179636">
    <property type="component" value="Unassembled WGS sequence"/>
</dbReference>
<evidence type="ECO:0000256" key="3">
    <source>
        <dbReference type="ARBA" id="ARBA00023163"/>
    </source>
</evidence>
<feature type="DNA-binding region" description="H-T-H motif" evidence="4">
    <location>
        <begin position="36"/>
        <end position="55"/>
    </location>
</feature>
<dbReference type="InterPro" id="IPR001647">
    <property type="entry name" value="HTH_TetR"/>
</dbReference>
<dbReference type="PANTHER" id="PTHR47506:SF3">
    <property type="entry name" value="HTH-TYPE TRANSCRIPTIONAL REGULATOR LMRA"/>
    <property type="match status" value="1"/>
</dbReference>
<dbReference type="GO" id="GO:0003677">
    <property type="term" value="F:DNA binding"/>
    <property type="evidence" value="ECO:0007669"/>
    <property type="project" value="UniProtKB-UniRule"/>
</dbReference>
<gene>
    <name evidence="6" type="ORF">BKG61_10475</name>
</gene>
<dbReference type="EMBL" id="MLHV01000007">
    <property type="protein sequence ID" value="OHU01429.1"/>
    <property type="molecule type" value="Genomic_DNA"/>
</dbReference>
<dbReference type="Pfam" id="PF16925">
    <property type="entry name" value="TetR_C_13"/>
    <property type="match status" value="1"/>
</dbReference>
<dbReference type="InterPro" id="IPR011075">
    <property type="entry name" value="TetR_C"/>
</dbReference>
<accession>A0A1S1K6E1</accession>
<proteinExistence type="predicted"/>
<dbReference type="SUPFAM" id="SSF46689">
    <property type="entry name" value="Homeodomain-like"/>
    <property type="match status" value="1"/>
</dbReference>
<keyword evidence="7" id="KW-1185">Reference proteome</keyword>
<dbReference type="Gene3D" id="1.10.357.10">
    <property type="entry name" value="Tetracycline Repressor, domain 2"/>
    <property type="match status" value="1"/>
</dbReference>
<evidence type="ECO:0000256" key="2">
    <source>
        <dbReference type="ARBA" id="ARBA00023125"/>
    </source>
</evidence>